<keyword evidence="2" id="KW-1185">Reference proteome</keyword>
<proteinExistence type="predicted"/>
<reference evidence="1" key="1">
    <citation type="submission" date="2021-09" db="EMBL/GenBank/DDBJ databases">
        <authorList>
            <consortium name="AG Swart"/>
            <person name="Singh M."/>
            <person name="Singh A."/>
            <person name="Seah K."/>
            <person name="Emmerich C."/>
        </authorList>
    </citation>
    <scope>NUCLEOTIDE SEQUENCE</scope>
    <source>
        <strain evidence="1">ATCC30299</strain>
    </source>
</reference>
<dbReference type="EMBL" id="CAJZBQ010000057">
    <property type="protein sequence ID" value="CAG9333594.1"/>
    <property type="molecule type" value="Genomic_DNA"/>
</dbReference>
<dbReference type="AlphaFoldDB" id="A0AAU9K6P3"/>
<evidence type="ECO:0000313" key="1">
    <source>
        <dbReference type="EMBL" id="CAG9333594.1"/>
    </source>
</evidence>
<evidence type="ECO:0000313" key="2">
    <source>
        <dbReference type="Proteomes" id="UP001162131"/>
    </source>
</evidence>
<organism evidence="1 2">
    <name type="scientific">Blepharisma stoltei</name>
    <dbReference type="NCBI Taxonomy" id="1481888"/>
    <lineage>
        <taxon>Eukaryota</taxon>
        <taxon>Sar</taxon>
        <taxon>Alveolata</taxon>
        <taxon>Ciliophora</taxon>
        <taxon>Postciliodesmatophora</taxon>
        <taxon>Heterotrichea</taxon>
        <taxon>Heterotrichida</taxon>
        <taxon>Blepharismidae</taxon>
        <taxon>Blepharisma</taxon>
    </lineage>
</organism>
<name>A0AAU9K6P3_9CILI</name>
<sequence length="106" mass="12412">MPHSPAEITNEFEVVDDINFGFFGVVYKVRRIGNRYLADNKDLCSENGCKKSMEMLRAEKMWKQKLKFFLTPLSHFLFSYDPHTSLIANRHFSMEDTSMAELQVKN</sequence>
<dbReference type="Proteomes" id="UP001162131">
    <property type="component" value="Unassembled WGS sequence"/>
</dbReference>
<protein>
    <recommendedName>
        <fullName evidence="3">Protein kinase domain-containing protein</fullName>
    </recommendedName>
</protein>
<accession>A0AAU9K6P3</accession>
<comment type="caution">
    <text evidence="1">The sequence shown here is derived from an EMBL/GenBank/DDBJ whole genome shotgun (WGS) entry which is preliminary data.</text>
</comment>
<gene>
    <name evidence="1" type="ORF">BSTOLATCC_MIC59412</name>
</gene>
<evidence type="ECO:0008006" key="3">
    <source>
        <dbReference type="Google" id="ProtNLM"/>
    </source>
</evidence>